<dbReference type="PANTHER" id="PTHR11538:SF41">
    <property type="entry name" value="PHENYLALANINE--TRNA LIGASE, MITOCHONDRIAL"/>
    <property type="match status" value="1"/>
</dbReference>
<dbReference type="FunFam" id="3.30.930.10:FF:000089">
    <property type="entry name" value="Phenylalanine--tRNA ligase alpha subunit"/>
    <property type="match status" value="1"/>
</dbReference>
<reference evidence="15 16" key="1">
    <citation type="journal article" date="2015" name="Nature">
        <title>rRNA introns, odd ribosomes, and small enigmatic genomes across a large radiation of phyla.</title>
        <authorList>
            <person name="Brown C.T."/>
            <person name="Hug L.A."/>
            <person name="Thomas B.C."/>
            <person name="Sharon I."/>
            <person name="Castelle C.J."/>
            <person name="Singh A."/>
            <person name="Wilkins M.J."/>
            <person name="Williams K.H."/>
            <person name="Banfield J.F."/>
        </authorList>
    </citation>
    <scope>NUCLEOTIDE SEQUENCE [LARGE SCALE GENOMIC DNA]</scope>
</reference>
<dbReference type="Proteomes" id="UP000034849">
    <property type="component" value="Unassembled WGS sequence"/>
</dbReference>
<evidence type="ECO:0000256" key="2">
    <source>
        <dbReference type="ARBA" id="ARBA00010207"/>
    </source>
</evidence>
<dbReference type="SUPFAM" id="SSF55681">
    <property type="entry name" value="Class II aaRS and biotin synthetases"/>
    <property type="match status" value="1"/>
</dbReference>
<dbReference type="PROSITE" id="PS50862">
    <property type="entry name" value="AA_TRNA_LIGASE_II"/>
    <property type="match status" value="1"/>
</dbReference>
<keyword evidence="5 13" id="KW-0436">Ligase</keyword>
<dbReference type="SUPFAM" id="SSF46589">
    <property type="entry name" value="tRNA-binding arm"/>
    <property type="match status" value="1"/>
</dbReference>
<dbReference type="InterPro" id="IPR045864">
    <property type="entry name" value="aa-tRNA-synth_II/BPL/LPL"/>
</dbReference>
<dbReference type="PANTHER" id="PTHR11538">
    <property type="entry name" value="PHENYLALANYL-TRNA SYNTHETASE"/>
    <property type="match status" value="1"/>
</dbReference>
<protein>
    <recommendedName>
        <fullName evidence="13">Phenylalanine--tRNA ligase alpha subunit</fullName>
        <ecNumber evidence="13">6.1.1.20</ecNumber>
    </recommendedName>
    <alternativeName>
        <fullName evidence="13">Phenylalanyl-tRNA synthetase alpha subunit</fullName>
        <shortName evidence="13">PheRS</shortName>
    </alternativeName>
</protein>
<evidence type="ECO:0000256" key="8">
    <source>
        <dbReference type="ARBA" id="ARBA00022840"/>
    </source>
</evidence>
<dbReference type="InterPro" id="IPR004188">
    <property type="entry name" value="Phe-tRNA_ligase_II_N"/>
</dbReference>
<dbReference type="GO" id="GO:0005737">
    <property type="term" value="C:cytoplasm"/>
    <property type="evidence" value="ECO:0007669"/>
    <property type="project" value="UniProtKB-SubCell"/>
</dbReference>
<dbReference type="InterPro" id="IPR002319">
    <property type="entry name" value="Phenylalanyl-tRNA_Synthase"/>
</dbReference>
<dbReference type="EMBL" id="LBSX01000013">
    <property type="protein sequence ID" value="KKQ27196.1"/>
    <property type="molecule type" value="Genomic_DNA"/>
</dbReference>
<evidence type="ECO:0000313" key="16">
    <source>
        <dbReference type="Proteomes" id="UP000034849"/>
    </source>
</evidence>
<keyword evidence="6 13" id="KW-0479">Metal-binding</keyword>
<dbReference type="GO" id="GO:0000287">
    <property type="term" value="F:magnesium ion binding"/>
    <property type="evidence" value="ECO:0007669"/>
    <property type="project" value="UniProtKB-UniRule"/>
</dbReference>
<name>A0A0G0JGF0_9BACT</name>
<dbReference type="EC" id="6.1.1.20" evidence="13"/>
<dbReference type="CDD" id="cd00496">
    <property type="entry name" value="PheRS_alpha_core"/>
    <property type="match status" value="1"/>
</dbReference>
<evidence type="ECO:0000256" key="11">
    <source>
        <dbReference type="ARBA" id="ARBA00023146"/>
    </source>
</evidence>
<evidence type="ECO:0000313" key="15">
    <source>
        <dbReference type="EMBL" id="KKQ27196.1"/>
    </source>
</evidence>
<comment type="subunit">
    <text evidence="3 13">Tetramer of two alpha and two beta subunits.</text>
</comment>
<sequence length="343" mass="38759">MQEQLQKIKQEFLKGLVEIKDTLQLEKLENEFFSRKSGKINDVMQILKDLSVEAKKEFGVLVNEFKKDLEEKLAEKKAELANEKLGNLIETESIDVTQPKLPKVEPGHLHPMTIVHNELEDVFTSMGFMVLDGPELESDYYNFQALNIPVTSPARDTQDTFFIKDHANWVMRTQTSPVQVRAMQKYGAPLRAVVPGRCFRNEATDGSHEHTFYQLEGIVIDKEISIANLIGVMKELLQGVLKREVEVRLRPGHFDFVEPGFELDMKCLICGGSGCGACKHSGWVETLPCGLVHPEVIKAGGLDPKEWTGFAFGLGSMRLCMQKFGIEDIRHLHAGNINFLKQF</sequence>
<feature type="domain" description="Aminoacyl-transfer RNA synthetases class-II family profile" evidence="14">
    <location>
        <begin position="115"/>
        <end position="319"/>
    </location>
</feature>
<evidence type="ECO:0000256" key="1">
    <source>
        <dbReference type="ARBA" id="ARBA00004496"/>
    </source>
</evidence>
<comment type="similarity">
    <text evidence="2 13">Belongs to the class-II aminoacyl-tRNA synthetase family. Phe-tRNA synthetase alpha subunit type 1 subfamily.</text>
</comment>
<dbReference type="InterPro" id="IPR022911">
    <property type="entry name" value="Phe_tRNA_ligase_alpha1_bac"/>
</dbReference>
<keyword evidence="9 13" id="KW-0460">Magnesium</keyword>
<dbReference type="GO" id="GO:0000049">
    <property type="term" value="F:tRNA binding"/>
    <property type="evidence" value="ECO:0007669"/>
    <property type="project" value="InterPro"/>
</dbReference>
<evidence type="ECO:0000256" key="6">
    <source>
        <dbReference type="ARBA" id="ARBA00022723"/>
    </source>
</evidence>
<evidence type="ECO:0000256" key="4">
    <source>
        <dbReference type="ARBA" id="ARBA00022490"/>
    </source>
</evidence>
<dbReference type="InterPro" id="IPR010978">
    <property type="entry name" value="tRNA-bd_arm"/>
</dbReference>
<dbReference type="PATRIC" id="fig|1619046.3.peg.807"/>
<keyword evidence="11 13" id="KW-0030">Aminoacyl-tRNA synthetase</keyword>
<evidence type="ECO:0000256" key="3">
    <source>
        <dbReference type="ARBA" id="ARBA00011209"/>
    </source>
</evidence>
<evidence type="ECO:0000256" key="13">
    <source>
        <dbReference type="HAMAP-Rule" id="MF_00281"/>
    </source>
</evidence>
<evidence type="ECO:0000259" key="14">
    <source>
        <dbReference type="PROSITE" id="PS50862"/>
    </source>
</evidence>
<dbReference type="Pfam" id="PF02912">
    <property type="entry name" value="Phe_tRNA-synt_N"/>
    <property type="match status" value="1"/>
</dbReference>
<dbReference type="HAMAP" id="MF_00281">
    <property type="entry name" value="Phe_tRNA_synth_alpha1"/>
    <property type="match status" value="1"/>
</dbReference>
<dbReference type="InterPro" id="IPR006195">
    <property type="entry name" value="aa-tRNA-synth_II"/>
</dbReference>
<dbReference type="Gene3D" id="3.30.930.10">
    <property type="entry name" value="Bira Bifunctional Protein, Domain 2"/>
    <property type="match status" value="1"/>
</dbReference>
<evidence type="ECO:0000256" key="9">
    <source>
        <dbReference type="ARBA" id="ARBA00022842"/>
    </source>
</evidence>
<dbReference type="GO" id="GO:0005524">
    <property type="term" value="F:ATP binding"/>
    <property type="evidence" value="ECO:0007669"/>
    <property type="project" value="UniProtKB-UniRule"/>
</dbReference>
<dbReference type="AlphaFoldDB" id="A0A0G0JGF0"/>
<organism evidence="15 16">
    <name type="scientific">Candidatus Magasanikbacteria bacterium GW2011_GWC2_37_14</name>
    <dbReference type="NCBI Taxonomy" id="1619046"/>
    <lineage>
        <taxon>Bacteria</taxon>
        <taxon>Candidatus Magasanikiibacteriota</taxon>
    </lineage>
</organism>
<comment type="subcellular location">
    <subcellularLocation>
        <location evidence="1 13">Cytoplasm</location>
    </subcellularLocation>
</comment>
<comment type="catalytic activity">
    <reaction evidence="12 13">
        <text>tRNA(Phe) + L-phenylalanine + ATP = L-phenylalanyl-tRNA(Phe) + AMP + diphosphate + H(+)</text>
        <dbReference type="Rhea" id="RHEA:19413"/>
        <dbReference type="Rhea" id="RHEA-COMP:9668"/>
        <dbReference type="Rhea" id="RHEA-COMP:9699"/>
        <dbReference type="ChEBI" id="CHEBI:15378"/>
        <dbReference type="ChEBI" id="CHEBI:30616"/>
        <dbReference type="ChEBI" id="CHEBI:33019"/>
        <dbReference type="ChEBI" id="CHEBI:58095"/>
        <dbReference type="ChEBI" id="CHEBI:78442"/>
        <dbReference type="ChEBI" id="CHEBI:78531"/>
        <dbReference type="ChEBI" id="CHEBI:456215"/>
        <dbReference type="EC" id="6.1.1.20"/>
    </reaction>
</comment>
<keyword evidence="10 13" id="KW-0648">Protein biosynthesis</keyword>
<proteinExistence type="inferred from homology"/>
<dbReference type="NCBIfam" id="TIGR00468">
    <property type="entry name" value="pheS"/>
    <property type="match status" value="1"/>
</dbReference>
<evidence type="ECO:0000256" key="7">
    <source>
        <dbReference type="ARBA" id="ARBA00022741"/>
    </source>
</evidence>
<evidence type="ECO:0000256" key="5">
    <source>
        <dbReference type="ARBA" id="ARBA00022598"/>
    </source>
</evidence>
<accession>A0A0G0JGF0</accession>
<dbReference type="GO" id="GO:0006432">
    <property type="term" value="P:phenylalanyl-tRNA aminoacylation"/>
    <property type="evidence" value="ECO:0007669"/>
    <property type="project" value="UniProtKB-UniRule"/>
</dbReference>
<evidence type="ECO:0000256" key="10">
    <source>
        <dbReference type="ARBA" id="ARBA00022917"/>
    </source>
</evidence>
<dbReference type="InterPro" id="IPR004529">
    <property type="entry name" value="Phe-tRNA-synth_IIc_asu"/>
</dbReference>
<gene>
    <name evidence="13" type="primary">pheS</name>
    <name evidence="15" type="ORF">US42_C0013G0005</name>
</gene>
<dbReference type="STRING" id="1619046.US42_C0013G0005"/>
<dbReference type="GO" id="GO:0004826">
    <property type="term" value="F:phenylalanine-tRNA ligase activity"/>
    <property type="evidence" value="ECO:0007669"/>
    <property type="project" value="UniProtKB-UniRule"/>
</dbReference>
<evidence type="ECO:0000256" key="12">
    <source>
        <dbReference type="ARBA" id="ARBA00049255"/>
    </source>
</evidence>
<feature type="binding site" evidence="13">
    <location>
        <position position="258"/>
    </location>
    <ligand>
        <name>Mg(2+)</name>
        <dbReference type="ChEBI" id="CHEBI:18420"/>
        <note>shared with beta subunit</note>
    </ligand>
</feature>
<keyword evidence="7 13" id="KW-0547">Nucleotide-binding</keyword>
<comment type="cofactor">
    <cofactor evidence="13">
        <name>Mg(2+)</name>
        <dbReference type="ChEBI" id="CHEBI:18420"/>
    </cofactor>
    <text evidence="13">Binds 2 magnesium ions per tetramer.</text>
</comment>
<comment type="caution">
    <text evidence="15">The sequence shown here is derived from an EMBL/GenBank/DDBJ whole genome shotgun (WGS) entry which is preliminary data.</text>
</comment>
<keyword evidence="4 13" id="KW-0963">Cytoplasm</keyword>
<dbReference type="Pfam" id="PF01409">
    <property type="entry name" value="tRNA-synt_2d"/>
    <property type="match status" value="1"/>
</dbReference>
<keyword evidence="8 13" id="KW-0067">ATP-binding</keyword>